<comment type="caution">
    <text evidence="3">The sequence shown here is derived from an EMBL/GenBank/DDBJ whole genome shotgun (WGS) entry which is preliminary data.</text>
</comment>
<keyword evidence="4" id="KW-1185">Reference proteome</keyword>
<dbReference type="GO" id="GO:0006580">
    <property type="term" value="P:ethanolamine metabolic process"/>
    <property type="evidence" value="ECO:0007669"/>
    <property type="project" value="TreeGrafter"/>
</dbReference>
<dbReference type="SUPFAM" id="SSF51695">
    <property type="entry name" value="PLC-like phosphodiesterases"/>
    <property type="match status" value="1"/>
</dbReference>
<accession>A0A259U1A6</accession>
<dbReference type="GO" id="GO:0070291">
    <property type="term" value="P:N-acylethanolamine metabolic process"/>
    <property type="evidence" value="ECO:0007669"/>
    <property type="project" value="TreeGrafter"/>
</dbReference>
<dbReference type="PANTHER" id="PTHR46320">
    <property type="entry name" value="GLYCEROPHOSPHODIESTER PHOSPHODIESTERASE 1"/>
    <property type="match status" value="1"/>
</dbReference>
<dbReference type="GO" id="GO:0008889">
    <property type="term" value="F:glycerophosphodiester phosphodiesterase activity"/>
    <property type="evidence" value="ECO:0007669"/>
    <property type="project" value="TreeGrafter"/>
</dbReference>
<dbReference type="GO" id="GO:0006644">
    <property type="term" value="P:phospholipid metabolic process"/>
    <property type="evidence" value="ECO:0007669"/>
    <property type="project" value="TreeGrafter"/>
</dbReference>
<organism evidence="3 4">
    <name type="scientific">Rubricoccus marinus</name>
    <dbReference type="NCBI Taxonomy" id="716817"/>
    <lineage>
        <taxon>Bacteria</taxon>
        <taxon>Pseudomonadati</taxon>
        <taxon>Rhodothermota</taxon>
        <taxon>Rhodothermia</taxon>
        <taxon>Rhodothermales</taxon>
        <taxon>Rubricoccaceae</taxon>
        <taxon>Rubricoccus</taxon>
    </lineage>
</organism>
<feature type="chain" id="PRO_5012492083" description="GP-PDE domain-containing protein" evidence="1">
    <location>
        <begin position="25"/>
        <end position="320"/>
    </location>
</feature>
<protein>
    <recommendedName>
        <fullName evidence="2">GP-PDE domain-containing protein</fullName>
    </recommendedName>
</protein>
<keyword evidence="1" id="KW-0732">Signal</keyword>
<evidence type="ECO:0000313" key="4">
    <source>
        <dbReference type="Proteomes" id="UP000216446"/>
    </source>
</evidence>
<gene>
    <name evidence="3" type="ORF">BSZ36_12945</name>
</gene>
<dbReference type="InterPro" id="IPR030395">
    <property type="entry name" value="GP_PDE_dom"/>
</dbReference>
<evidence type="ECO:0000259" key="2">
    <source>
        <dbReference type="PROSITE" id="PS51704"/>
    </source>
</evidence>
<sequence>MTPTYARLWRQRLLPLAASLIVLAGCGSPRPVGPEVAPVRAPEIARPTSSLHYRAYADADALAAAFRWSPEARPMVSAHRGGPTPGYPENAIETFENVLNFAPALIEMDVRQTADGHLVLMHDATVDRTTTGTGRVDELTFAEIRALRLLNDAGTITSYRVPTFAETLAWSEGRAVLMLDVKNVPFRTIVEAVRLWRAENRVAIIVYSLEDALEVARLAPEVMISVSTDTPEGAREHLAALDPDRLIAFIGVGVPDPETARVFHEAGVMTQAGTFGAPDVAATMPGGWEAYAPFLDAGADVLATDNVPAAAIAIQRGVIR</sequence>
<dbReference type="Proteomes" id="UP000216446">
    <property type="component" value="Unassembled WGS sequence"/>
</dbReference>
<name>A0A259U1A6_9BACT</name>
<dbReference type="EMBL" id="MQWB01000001">
    <property type="protein sequence ID" value="OZC03813.1"/>
    <property type="molecule type" value="Genomic_DNA"/>
</dbReference>
<dbReference type="OrthoDB" id="384721at2"/>
<dbReference type="GO" id="GO:0005886">
    <property type="term" value="C:plasma membrane"/>
    <property type="evidence" value="ECO:0007669"/>
    <property type="project" value="TreeGrafter"/>
</dbReference>
<dbReference type="CDD" id="cd08566">
    <property type="entry name" value="GDPD_AtGDE_like"/>
    <property type="match status" value="1"/>
</dbReference>
<reference evidence="3 4" key="1">
    <citation type="submission" date="2016-11" db="EMBL/GenBank/DDBJ databases">
        <title>Study of marine rhodopsin-containing bacteria.</title>
        <authorList>
            <person name="Yoshizawa S."/>
            <person name="Kumagai Y."/>
            <person name="Kogure K."/>
        </authorList>
    </citation>
    <scope>NUCLEOTIDE SEQUENCE [LARGE SCALE GENOMIC DNA]</scope>
    <source>
        <strain evidence="3 4">SG-29</strain>
    </source>
</reference>
<feature type="signal peptide" evidence="1">
    <location>
        <begin position="1"/>
        <end position="24"/>
    </location>
</feature>
<dbReference type="InterPro" id="IPR017946">
    <property type="entry name" value="PLC-like_Pdiesterase_TIM-brl"/>
</dbReference>
<dbReference type="PANTHER" id="PTHR46320:SF1">
    <property type="entry name" value="GLYCEROPHOSPHODIESTER PHOSPHODIESTERASE 1"/>
    <property type="match status" value="1"/>
</dbReference>
<dbReference type="Pfam" id="PF03009">
    <property type="entry name" value="GDPD"/>
    <property type="match status" value="1"/>
</dbReference>
<dbReference type="PROSITE" id="PS51257">
    <property type="entry name" value="PROKAR_LIPOPROTEIN"/>
    <property type="match status" value="1"/>
</dbReference>
<dbReference type="RefSeq" id="WP_094549596.1">
    <property type="nucleotide sequence ID" value="NZ_MQWB01000001.1"/>
</dbReference>
<dbReference type="PROSITE" id="PS51704">
    <property type="entry name" value="GP_PDE"/>
    <property type="match status" value="1"/>
</dbReference>
<evidence type="ECO:0000256" key="1">
    <source>
        <dbReference type="SAM" id="SignalP"/>
    </source>
</evidence>
<evidence type="ECO:0000313" key="3">
    <source>
        <dbReference type="EMBL" id="OZC03813.1"/>
    </source>
</evidence>
<dbReference type="InParanoid" id="A0A259U1A6"/>
<proteinExistence type="predicted"/>
<feature type="domain" description="GP-PDE" evidence="2">
    <location>
        <begin position="74"/>
        <end position="314"/>
    </location>
</feature>
<dbReference type="AlphaFoldDB" id="A0A259U1A6"/>
<dbReference type="Gene3D" id="3.20.20.190">
    <property type="entry name" value="Phosphatidylinositol (PI) phosphodiesterase"/>
    <property type="match status" value="1"/>
</dbReference>